<dbReference type="GeneID" id="19199860"/>
<dbReference type="InterPro" id="IPR048958">
    <property type="entry name" value="Polysacc_lyase_14"/>
</dbReference>
<dbReference type="Proteomes" id="UP000053558">
    <property type="component" value="Unassembled WGS sequence"/>
</dbReference>
<accession>A0A5M3MMF7</accession>
<dbReference type="OrthoDB" id="3337916at2759"/>
<dbReference type="OMA" id="NLRLMWR"/>
<dbReference type="RefSeq" id="XP_007769206.1">
    <property type="nucleotide sequence ID" value="XM_007771016.1"/>
</dbReference>
<evidence type="ECO:0000256" key="1">
    <source>
        <dbReference type="SAM" id="MobiDB-lite"/>
    </source>
</evidence>
<evidence type="ECO:0000259" key="2">
    <source>
        <dbReference type="Pfam" id="PF21294"/>
    </source>
</evidence>
<sequence length="298" mass="32621">MSQSHLFPITHFKTGFTTCASVSHPSLTSVPLTDDALGVHKAFSLPHELVAPPSSPDPSYPEAGTTPDGAPAPGTAWQARYPKGSINPRSDREGGSVFYIAGPPDFAKALEESREALISYRVLLDAEWEWVRGGKMPGMYGGEGDLAYHCSGGRQSERCRCFNLRLMWRAHGHGELYAYLPPSDTNKNRLSAVPPRSIVNPDYGVSAGRGAFIWPKARWVTLAERVRLNDVGQANGEVQVWVDGQSVINVNGLILRENADSRIKGIHFSTFFGGHEPEWASPKDLRAWFSDFSGAVIE</sequence>
<comment type="caution">
    <text evidence="3">The sequence shown here is derived from an EMBL/GenBank/DDBJ whole genome shotgun (WGS) entry which is preliminary data.</text>
</comment>
<dbReference type="Gene3D" id="2.60.120.200">
    <property type="match status" value="1"/>
</dbReference>
<organism evidence="3 4">
    <name type="scientific">Coniophora puteana (strain RWD-64-598)</name>
    <name type="common">Brown rot fungus</name>
    <dbReference type="NCBI Taxonomy" id="741705"/>
    <lineage>
        <taxon>Eukaryota</taxon>
        <taxon>Fungi</taxon>
        <taxon>Dikarya</taxon>
        <taxon>Basidiomycota</taxon>
        <taxon>Agaricomycotina</taxon>
        <taxon>Agaricomycetes</taxon>
        <taxon>Agaricomycetidae</taxon>
        <taxon>Boletales</taxon>
        <taxon>Coniophorineae</taxon>
        <taxon>Coniophoraceae</taxon>
        <taxon>Coniophora</taxon>
    </lineage>
</organism>
<evidence type="ECO:0000313" key="3">
    <source>
        <dbReference type="EMBL" id="EIW80200.1"/>
    </source>
</evidence>
<proteinExistence type="predicted"/>
<name>A0A5M3MMF7_CONPW</name>
<reference evidence="4" key="1">
    <citation type="journal article" date="2012" name="Science">
        <title>The Paleozoic origin of enzymatic lignin decomposition reconstructed from 31 fungal genomes.</title>
        <authorList>
            <person name="Floudas D."/>
            <person name="Binder M."/>
            <person name="Riley R."/>
            <person name="Barry K."/>
            <person name="Blanchette R.A."/>
            <person name="Henrissat B."/>
            <person name="Martinez A.T."/>
            <person name="Otillar R."/>
            <person name="Spatafora J.W."/>
            <person name="Yadav J.S."/>
            <person name="Aerts A."/>
            <person name="Benoit I."/>
            <person name="Boyd A."/>
            <person name="Carlson A."/>
            <person name="Copeland A."/>
            <person name="Coutinho P.M."/>
            <person name="de Vries R.P."/>
            <person name="Ferreira P."/>
            <person name="Findley K."/>
            <person name="Foster B."/>
            <person name="Gaskell J."/>
            <person name="Glotzer D."/>
            <person name="Gorecki P."/>
            <person name="Heitman J."/>
            <person name="Hesse C."/>
            <person name="Hori C."/>
            <person name="Igarashi K."/>
            <person name="Jurgens J.A."/>
            <person name="Kallen N."/>
            <person name="Kersten P."/>
            <person name="Kohler A."/>
            <person name="Kuees U."/>
            <person name="Kumar T.K.A."/>
            <person name="Kuo A."/>
            <person name="LaButti K."/>
            <person name="Larrondo L.F."/>
            <person name="Lindquist E."/>
            <person name="Ling A."/>
            <person name="Lombard V."/>
            <person name="Lucas S."/>
            <person name="Lundell T."/>
            <person name="Martin R."/>
            <person name="McLaughlin D.J."/>
            <person name="Morgenstern I."/>
            <person name="Morin E."/>
            <person name="Murat C."/>
            <person name="Nagy L.G."/>
            <person name="Nolan M."/>
            <person name="Ohm R.A."/>
            <person name="Patyshakuliyeva A."/>
            <person name="Rokas A."/>
            <person name="Ruiz-Duenas F.J."/>
            <person name="Sabat G."/>
            <person name="Salamov A."/>
            <person name="Samejima M."/>
            <person name="Schmutz J."/>
            <person name="Slot J.C."/>
            <person name="St John F."/>
            <person name="Stenlid J."/>
            <person name="Sun H."/>
            <person name="Sun S."/>
            <person name="Syed K."/>
            <person name="Tsang A."/>
            <person name="Wiebenga A."/>
            <person name="Young D."/>
            <person name="Pisabarro A."/>
            <person name="Eastwood D.C."/>
            <person name="Martin F."/>
            <person name="Cullen D."/>
            <person name="Grigoriev I.V."/>
            <person name="Hibbett D.S."/>
        </authorList>
    </citation>
    <scope>NUCLEOTIDE SEQUENCE [LARGE SCALE GENOMIC DNA]</scope>
    <source>
        <strain evidence="4">RWD-64-598 SS2</strain>
    </source>
</reference>
<keyword evidence="4" id="KW-1185">Reference proteome</keyword>
<gene>
    <name evidence="3" type="ORF">CONPUDRAFT_124920</name>
</gene>
<dbReference type="AlphaFoldDB" id="A0A5M3MMF7"/>
<dbReference type="Pfam" id="PF21294">
    <property type="entry name" value="Polysacc_lyase_14"/>
    <property type="match status" value="1"/>
</dbReference>
<feature type="region of interest" description="Disordered" evidence="1">
    <location>
        <begin position="48"/>
        <end position="89"/>
    </location>
</feature>
<dbReference type="EMBL" id="JH711579">
    <property type="protein sequence ID" value="EIW80200.1"/>
    <property type="molecule type" value="Genomic_DNA"/>
</dbReference>
<protein>
    <submittedName>
        <fullName evidence="3">Polysaccharide lyase family 14 protein</fullName>
    </submittedName>
</protein>
<dbReference type="GO" id="GO:0016829">
    <property type="term" value="F:lyase activity"/>
    <property type="evidence" value="ECO:0007669"/>
    <property type="project" value="UniProtKB-KW"/>
</dbReference>
<dbReference type="KEGG" id="cput:CONPUDRAFT_124920"/>
<feature type="domain" description="Polysaccharide lyase 14" evidence="2">
    <location>
        <begin position="75"/>
        <end position="292"/>
    </location>
</feature>
<evidence type="ECO:0000313" key="4">
    <source>
        <dbReference type="Proteomes" id="UP000053558"/>
    </source>
</evidence>
<dbReference type="PANTHER" id="PTHR40124:SF1">
    <property type="entry name" value="DISAGGREGATASE RELATED REPEAT PROTEIN"/>
    <property type="match status" value="1"/>
</dbReference>
<keyword evidence="3" id="KW-0456">Lyase</keyword>
<dbReference type="PANTHER" id="PTHR40124">
    <property type="match status" value="1"/>
</dbReference>